<feature type="region of interest" description="Disordered" evidence="1">
    <location>
        <begin position="388"/>
        <end position="420"/>
    </location>
</feature>
<evidence type="ECO:0000313" key="2">
    <source>
        <dbReference type="EMBL" id="KAF1993173.1"/>
    </source>
</evidence>
<accession>A0A6A5VUH7</accession>
<feature type="compositionally biased region" description="Polar residues" evidence="1">
    <location>
        <begin position="398"/>
        <end position="412"/>
    </location>
</feature>
<feature type="compositionally biased region" description="Acidic residues" evidence="1">
    <location>
        <begin position="41"/>
        <end position="86"/>
    </location>
</feature>
<keyword evidence="3" id="KW-1185">Reference proteome</keyword>
<gene>
    <name evidence="2" type="ORF">P154DRAFT_527978</name>
</gene>
<reference evidence="2" key="1">
    <citation type="journal article" date="2020" name="Stud. Mycol.">
        <title>101 Dothideomycetes genomes: a test case for predicting lifestyles and emergence of pathogens.</title>
        <authorList>
            <person name="Haridas S."/>
            <person name="Albert R."/>
            <person name="Binder M."/>
            <person name="Bloem J."/>
            <person name="Labutti K."/>
            <person name="Salamov A."/>
            <person name="Andreopoulos B."/>
            <person name="Baker S."/>
            <person name="Barry K."/>
            <person name="Bills G."/>
            <person name="Bluhm B."/>
            <person name="Cannon C."/>
            <person name="Castanera R."/>
            <person name="Culley D."/>
            <person name="Daum C."/>
            <person name="Ezra D."/>
            <person name="Gonzalez J."/>
            <person name="Henrissat B."/>
            <person name="Kuo A."/>
            <person name="Liang C."/>
            <person name="Lipzen A."/>
            <person name="Lutzoni F."/>
            <person name="Magnuson J."/>
            <person name="Mondo S."/>
            <person name="Nolan M."/>
            <person name="Ohm R."/>
            <person name="Pangilinan J."/>
            <person name="Park H.-J."/>
            <person name="Ramirez L."/>
            <person name="Alfaro M."/>
            <person name="Sun H."/>
            <person name="Tritt A."/>
            <person name="Yoshinaga Y."/>
            <person name="Zwiers L.-H."/>
            <person name="Turgeon B."/>
            <person name="Goodwin S."/>
            <person name="Spatafora J."/>
            <person name="Crous P."/>
            <person name="Grigoriev I."/>
        </authorList>
    </citation>
    <scope>NUCLEOTIDE SEQUENCE</scope>
    <source>
        <strain evidence="2">CBS 123094</strain>
    </source>
</reference>
<dbReference type="OrthoDB" id="340681at2759"/>
<organism evidence="2 3">
    <name type="scientific">Amniculicola lignicola CBS 123094</name>
    <dbReference type="NCBI Taxonomy" id="1392246"/>
    <lineage>
        <taxon>Eukaryota</taxon>
        <taxon>Fungi</taxon>
        <taxon>Dikarya</taxon>
        <taxon>Ascomycota</taxon>
        <taxon>Pezizomycotina</taxon>
        <taxon>Dothideomycetes</taxon>
        <taxon>Pleosporomycetidae</taxon>
        <taxon>Pleosporales</taxon>
        <taxon>Amniculicolaceae</taxon>
        <taxon>Amniculicola</taxon>
    </lineage>
</organism>
<dbReference type="PANTHER" id="PTHR12069:SF0">
    <property type="entry name" value="DNA-DIRECTED RNA POLYMERASE III SUBUNIT RPC5"/>
    <property type="match status" value="1"/>
</dbReference>
<proteinExistence type="predicted"/>
<dbReference type="Proteomes" id="UP000799779">
    <property type="component" value="Unassembled WGS sequence"/>
</dbReference>
<name>A0A6A5VUH7_9PLEO</name>
<protein>
    <submittedName>
        <fullName evidence="2">Uncharacterized protein</fullName>
    </submittedName>
</protein>
<dbReference type="Pfam" id="PF04801">
    <property type="entry name" value="RPC5"/>
    <property type="match status" value="2"/>
</dbReference>
<dbReference type="AlphaFoldDB" id="A0A6A5VUH7"/>
<dbReference type="EMBL" id="ML977725">
    <property type="protein sequence ID" value="KAF1993173.1"/>
    <property type="molecule type" value="Genomic_DNA"/>
</dbReference>
<dbReference type="GO" id="GO:0042797">
    <property type="term" value="P:tRNA transcription by RNA polymerase III"/>
    <property type="evidence" value="ECO:0007669"/>
    <property type="project" value="TreeGrafter"/>
</dbReference>
<dbReference type="InterPro" id="IPR006886">
    <property type="entry name" value="RNA_pol_III_Rpc5"/>
</dbReference>
<feature type="region of interest" description="Disordered" evidence="1">
    <location>
        <begin position="1"/>
        <end position="122"/>
    </location>
</feature>
<dbReference type="PANTHER" id="PTHR12069">
    <property type="entry name" value="DNA-DIRECTED RNA POLYMERASES III 80 KDA POLYPEPTIDE RNA POLYMERASE III SUBUNIT 5"/>
    <property type="match status" value="1"/>
</dbReference>
<sequence length="440" mass="49284">MNATEQKRLAPLSQDVDSNPDTTMADDLDMPDVGGEGGDHEMEDADEEARETDGGGDDDEWEDDDGEDDDGEDYDGEDEGDSDLSEVDPPHSKRRRELPQLSEDKKTITYKTVYGDDDPSDPVVAEYDVYLNDESELEYYLLQYMDREPDQPTSAANNSLPTEVRVKRDAGFMEVDIPIDVHTNYDRAAGVRYGEALRKTKAIGQKAYGIAGGFEKVMPKRNTRAGAADDDAPVRVDDEDERTIQEYVENFDDANAKGHVLNTKTYGGRVYKEPDWKPLLYAGAFRGSELHLVPISGVAQLQTQVHHVDAVSQLETINRRREKESTEPAKTAEPKAFMPTVKKAAVETSVEQIQNFLKRTAEEPWVKLRYHDEDVRTLNPLTCANANPHIRAPRLTPHTRSSLSTQRRTPTVLSPHPTVMTPRGPLLTTIRRNLRATKAS</sequence>
<evidence type="ECO:0000256" key="1">
    <source>
        <dbReference type="SAM" id="MobiDB-lite"/>
    </source>
</evidence>
<evidence type="ECO:0000313" key="3">
    <source>
        <dbReference type="Proteomes" id="UP000799779"/>
    </source>
</evidence>
<dbReference type="GO" id="GO:0005666">
    <property type="term" value="C:RNA polymerase III complex"/>
    <property type="evidence" value="ECO:0007669"/>
    <property type="project" value="TreeGrafter"/>
</dbReference>